<accession>A0A7C4QQI5</accession>
<protein>
    <recommendedName>
        <fullName evidence="4">Tetratricopeptide repeat protein</fullName>
    </recommendedName>
</protein>
<keyword evidence="2" id="KW-0732">Signal</keyword>
<feature type="region of interest" description="Disordered" evidence="1">
    <location>
        <begin position="254"/>
        <end position="322"/>
    </location>
</feature>
<comment type="caution">
    <text evidence="3">The sequence shown here is derived from an EMBL/GenBank/DDBJ whole genome shotgun (WGS) entry which is preliminary data.</text>
</comment>
<evidence type="ECO:0008006" key="4">
    <source>
        <dbReference type="Google" id="ProtNLM"/>
    </source>
</evidence>
<reference evidence="3" key="1">
    <citation type="journal article" date="2020" name="mSystems">
        <title>Genome- and Community-Level Interaction Insights into Carbon Utilization and Element Cycling Functions of Hydrothermarchaeota in Hydrothermal Sediment.</title>
        <authorList>
            <person name="Zhou Z."/>
            <person name="Liu Y."/>
            <person name="Xu W."/>
            <person name="Pan J."/>
            <person name="Luo Z.H."/>
            <person name="Li M."/>
        </authorList>
    </citation>
    <scope>NUCLEOTIDE SEQUENCE [LARGE SCALE GENOMIC DNA]</scope>
    <source>
        <strain evidence="3">SpSt-508</strain>
    </source>
</reference>
<sequence length="344" mass="37431">MKRERCFFPIATLGVLWATAAWAAAAPPWAPLPAGEIRARLEQWMTARQTDPAVRTTALADWPDAAAPPERLLLAALHAASRVDADLSRIVVPLERGELSSLAALNEYLGRPDGDPFLVTNLRAWAGRRLAERRWYDEAYDLLKGADLALAIDPAGILFFRAVAAQALLDVDAALTALDDLLQRTERVPVRYSAAATLMREELAQLKDKSLGQIARLMADSERRLDLGRAGERVQTVQERIIAELDELIKKLEAQQGGGGGGGGSSSNSNQSSGPAEDSSVKGATAPGETDAKKFSKEGQWGDLPPRQQAEAKNLINRQFPPHYRQAIETYFKKLAGRPAPPDK</sequence>
<gene>
    <name evidence="3" type="ORF">ENS64_15965</name>
</gene>
<evidence type="ECO:0000313" key="3">
    <source>
        <dbReference type="EMBL" id="HGT40740.1"/>
    </source>
</evidence>
<dbReference type="EMBL" id="DSVQ01000018">
    <property type="protein sequence ID" value="HGT40740.1"/>
    <property type="molecule type" value="Genomic_DNA"/>
</dbReference>
<dbReference type="AlphaFoldDB" id="A0A7C4QQI5"/>
<evidence type="ECO:0000256" key="2">
    <source>
        <dbReference type="SAM" id="SignalP"/>
    </source>
</evidence>
<feature type="chain" id="PRO_5028481885" description="Tetratricopeptide repeat protein" evidence="2">
    <location>
        <begin position="24"/>
        <end position="344"/>
    </location>
</feature>
<feature type="compositionally biased region" description="Gly residues" evidence="1">
    <location>
        <begin position="256"/>
        <end position="265"/>
    </location>
</feature>
<name>A0A7C4QQI5_9PLAN</name>
<evidence type="ECO:0000256" key="1">
    <source>
        <dbReference type="SAM" id="MobiDB-lite"/>
    </source>
</evidence>
<organism evidence="3">
    <name type="scientific">Schlesneria paludicola</name>
    <dbReference type="NCBI Taxonomy" id="360056"/>
    <lineage>
        <taxon>Bacteria</taxon>
        <taxon>Pseudomonadati</taxon>
        <taxon>Planctomycetota</taxon>
        <taxon>Planctomycetia</taxon>
        <taxon>Planctomycetales</taxon>
        <taxon>Planctomycetaceae</taxon>
        <taxon>Schlesneria</taxon>
    </lineage>
</organism>
<proteinExistence type="predicted"/>
<feature type="signal peptide" evidence="2">
    <location>
        <begin position="1"/>
        <end position="23"/>
    </location>
</feature>